<sequence>MTETLTGLFTVAFLSATLLPGSSEVVLAGILASGTTPVSLAVAAATLGNTLGSVVNWAIGRYFSHFREAKWFPVNPQKFEHYQQWYQKWGIWSLLLSWAPVIGDPLTVLAGVARTPLLVFIPVVLVAKFVRYLVVAGVIGLVW</sequence>
<dbReference type="Pfam" id="PF09335">
    <property type="entry name" value="VTT_dom"/>
    <property type="match status" value="1"/>
</dbReference>
<feature type="transmembrane region" description="Helical" evidence="1">
    <location>
        <begin position="119"/>
        <end position="142"/>
    </location>
</feature>
<proteinExistence type="predicted"/>
<gene>
    <name evidence="3" type="ORF">MNBD_ALPHA08-11</name>
</gene>
<dbReference type="EMBL" id="UOEC01000116">
    <property type="protein sequence ID" value="VAV94223.1"/>
    <property type="molecule type" value="Genomic_DNA"/>
</dbReference>
<organism evidence="3">
    <name type="scientific">hydrothermal vent metagenome</name>
    <dbReference type="NCBI Taxonomy" id="652676"/>
    <lineage>
        <taxon>unclassified sequences</taxon>
        <taxon>metagenomes</taxon>
        <taxon>ecological metagenomes</taxon>
    </lineage>
</organism>
<accession>A0A3B0SD00</accession>
<dbReference type="PANTHER" id="PTHR42709:SF4">
    <property type="entry name" value="INNER MEMBRANE PROTEIN YQAA"/>
    <property type="match status" value="1"/>
</dbReference>
<dbReference type="AlphaFoldDB" id="A0A3B0SD00"/>
<evidence type="ECO:0000313" key="3">
    <source>
        <dbReference type="EMBL" id="VAV94223.1"/>
    </source>
</evidence>
<keyword evidence="1" id="KW-1133">Transmembrane helix</keyword>
<feature type="transmembrane region" description="Helical" evidence="1">
    <location>
        <begin position="38"/>
        <end position="59"/>
    </location>
</feature>
<name>A0A3B0SD00_9ZZZZ</name>
<dbReference type="InterPro" id="IPR051311">
    <property type="entry name" value="DedA_domain"/>
</dbReference>
<keyword evidence="1" id="KW-0812">Transmembrane</keyword>
<feature type="transmembrane region" description="Helical" evidence="1">
    <location>
        <begin position="89"/>
        <end position="113"/>
    </location>
</feature>
<dbReference type="PANTHER" id="PTHR42709">
    <property type="entry name" value="ALKALINE PHOSPHATASE LIKE PROTEIN"/>
    <property type="match status" value="1"/>
</dbReference>
<feature type="domain" description="VTT" evidence="2">
    <location>
        <begin position="20"/>
        <end position="138"/>
    </location>
</feature>
<dbReference type="InterPro" id="IPR032816">
    <property type="entry name" value="VTT_dom"/>
</dbReference>
<evidence type="ECO:0000256" key="1">
    <source>
        <dbReference type="SAM" id="Phobius"/>
    </source>
</evidence>
<protein>
    <submittedName>
        <fullName evidence="3">Putative membrane protein</fullName>
    </submittedName>
</protein>
<reference evidence="3" key="1">
    <citation type="submission" date="2018-06" db="EMBL/GenBank/DDBJ databases">
        <authorList>
            <person name="Zhirakovskaya E."/>
        </authorList>
    </citation>
    <scope>NUCLEOTIDE SEQUENCE</scope>
</reference>
<keyword evidence="1" id="KW-0472">Membrane</keyword>
<evidence type="ECO:0000259" key="2">
    <source>
        <dbReference type="Pfam" id="PF09335"/>
    </source>
</evidence>